<protein>
    <recommendedName>
        <fullName evidence="1">BTB domain-containing protein</fullName>
    </recommendedName>
</protein>
<dbReference type="InterPro" id="IPR011333">
    <property type="entry name" value="SKP1/BTB/POZ_sf"/>
</dbReference>
<gene>
    <name evidence="2" type="ORF">HETSPECPRED_000795</name>
</gene>
<comment type="caution">
    <text evidence="2">The sequence shown here is derived from an EMBL/GenBank/DDBJ whole genome shotgun (WGS) entry which is preliminary data.</text>
</comment>
<dbReference type="InterPro" id="IPR045068">
    <property type="entry name" value="BACURD1-3"/>
</dbReference>
<dbReference type="Gene3D" id="3.30.710.10">
    <property type="entry name" value="Potassium Channel Kv1.1, Chain A"/>
    <property type="match status" value="1"/>
</dbReference>
<evidence type="ECO:0000313" key="2">
    <source>
        <dbReference type="EMBL" id="CAF9938166.1"/>
    </source>
</evidence>
<evidence type="ECO:0000313" key="3">
    <source>
        <dbReference type="Proteomes" id="UP000664521"/>
    </source>
</evidence>
<dbReference type="Proteomes" id="UP000664521">
    <property type="component" value="Unassembled WGS sequence"/>
</dbReference>
<dbReference type="EMBL" id="CAJPDS010000109">
    <property type="protein sequence ID" value="CAF9938166.1"/>
    <property type="molecule type" value="Genomic_DNA"/>
</dbReference>
<dbReference type="AlphaFoldDB" id="A0A8H3GD91"/>
<name>A0A8H3GD91_9LECA</name>
<dbReference type="InterPro" id="IPR000210">
    <property type="entry name" value="BTB/POZ_dom"/>
</dbReference>
<dbReference type="InterPro" id="IPR003131">
    <property type="entry name" value="T1-type_BTB"/>
</dbReference>
<sequence>MAAVPLSLQVGERKFTTTKATLSKSGFFSALLAGPWEGDLLMDGSYFIDADPDIFDFVLKYLRHGILPLFYDKVKGHDYRLYLAVLEREHILGHFASPFHKISIIRKRIDEYGFILIWEARYFQVESLEKWIHDKTYLKAIKSTHRASEVDRIQDVSRSFSSELDVEYHTSWKTEKIYICPRRIFVHRGNPEACGRQCKQAQGTAEPEYEEELTVKALAIEKETTFNFEICMDDDR</sequence>
<reference evidence="2" key="1">
    <citation type="submission" date="2021-03" db="EMBL/GenBank/DDBJ databases">
        <authorList>
            <person name="Tagirdzhanova G."/>
        </authorList>
    </citation>
    <scope>NUCLEOTIDE SEQUENCE</scope>
</reference>
<dbReference type="GO" id="GO:0051260">
    <property type="term" value="P:protein homooligomerization"/>
    <property type="evidence" value="ECO:0007669"/>
    <property type="project" value="InterPro"/>
</dbReference>
<proteinExistence type="predicted"/>
<dbReference type="PROSITE" id="PS50097">
    <property type="entry name" value="BTB"/>
    <property type="match status" value="1"/>
</dbReference>
<dbReference type="Pfam" id="PF02214">
    <property type="entry name" value="BTB_2"/>
    <property type="match status" value="1"/>
</dbReference>
<dbReference type="SUPFAM" id="SSF54695">
    <property type="entry name" value="POZ domain"/>
    <property type="match status" value="1"/>
</dbReference>
<organism evidence="2 3">
    <name type="scientific">Heterodermia speciosa</name>
    <dbReference type="NCBI Taxonomy" id="116794"/>
    <lineage>
        <taxon>Eukaryota</taxon>
        <taxon>Fungi</taxon>
        <taxon>Dikarya</taxon>
        <taxon>Ascomycota</taxon>
        <taxon>Pezizomycotina</taxon>
        <taxon>Lecanoromycetes</taxon>
        <taxon>OSLEUM clade</taxon>
        <taxon>Lecanoromycetidae</taxon>
        <taxon>Caliciales</taxon>
        <taxon>Physciaceae</taxon>
        <taxon>Heterodermia</taxon>
    </lineage>
</organism>
<dbReference type="OrthoDB" id="2414723at2759"/>
<keyword evidence="3" id="KW-1185">Reference proteome</keyword>
<feature type="domain" description="BTB" evidence="1">
    <location>
        <begin position="4"/>
        <end position="71"/>
    </location>
</feature>
<dbReference type="PANTHER" id="PTHR11145">
    <property type="entry name" value="BTB/POZ DOMAIN-CONTAINING ADAPTER FOR CUL3-MEDIATED RHOA DEGRADATION PROTEIN FAMILY MEMBER"/>
    <property type="match status" value="1"/>
</dbReference>
<dbReference type="PANTHER" id="PTHR11145:SF8">
    <property type="entry name" value="RE57120P"/>
    <property type="match status" value="1"/>
</dbReference>
<accession>A0A8H3GD91</accession>
<evidence type="ECO:0000259" key="1">
    <source>
        <dbReference type="PROSITE" id="PS50097"/>
    </source>
</evidence>
<dbReference type="CDD" id="cd18316">
    <property type="entry name" value="BTB_POZ_KCTD-like"/>
    <property type="match status" value="1"/>
</dbReference>